<protein>
    <submittedName>
        <fullName evidence="3">MHC class I antigen 8</fullName>
    </submittedName>
</protein>
<reference evidence="4" key="1">
    <citation type="submission" date="2009-11" db="EMBL/GenBank/DDBJ databases">
        <authorList>
            <consortium name="Porcine genome sequencing project"/>
        </authorList>
    </citation>
    <scope>NUCLEOTIDE SEQUENCE [LARGE SCALE GENOMIC DNA]</scope>
    <source>
        <strain evidence="4">Duroc</strain>
    </source>
</reference>
<sequence>MESQMLLLVLLGALTETWAGFSVSGAPRPLSTPGLLTPHPGLRAERREGSQPLPAPRLSLHEVFPHGRVPARPRGAPVP</sequence>
<evidence type="ECO:0000256" key="2">
    <source>
        <dbReference type="SAM" id="SignalP"/>
    </source>
</evidence>
<dbReference type="AlphaFoldDB" id="A0A287AM07"/>
<dbReference type="ExpressionAtlas" id="A0A287AM07">
    <property type="expression patterns" value="baseline and differential"/>
</dbReference>
<feature type="compositionally biased region" description="Low complexity" evidence="1">
    <location>
        <begin position="67"/>
        <end position="79"/>
    </location>
</feature>
<evidence type="ECO:0000313" key="4">
    <source>
        <dbReference type="Proteomes" id="UP000008227"/>
    </source>
</evidence>
<reference evidence="3" key="3">
    <citation type="submission" date="2025-08" db="UniProtKB">
        <authorList>
            <consortium name="Ensembl"/>
        </authorList>
    </citation>
    <scope>IDENTIFICATION</scope>
</reference>
<keyword evidence="4" id="KW-1185">Reference proteome</keyword>
<dbReference type="Ensembl" id="ENSSSCT00000051898.4">
    <property type="protein sequence ID" value="ENSSSCP00000045072.4"/>
    <property type="gene ID" value="ENSSSCG00000001396.7"/>
</dbReference>
<reference evidence="3" key="4">
    <citation type="submission" date="2025-09" db="UniProtKB">
        <authorList>
            <consortium name="Ensembl"/>
        </authorList>
    </citation>
    <scope>IDENTIFICATION</scope>
</reference>
<gene>
    <name evidence="3" type="primary">SLA-8</name>
</gene>
<proteinExistence type="predicted"/>
<evidence type="ECO:0000256" key="1">
    <source>
        <dbReference type="SAM" id="MobiDB-lite"/>
    </source>
</evidence>
<dbReference type="Proteomes" id="UP000008227">
    <property type="component" value="Chromosome 7"/>
</dbReference>
<accession>A0A287AM07</accession>
<dbReference type="GeneTree" id="ENSGT01120000271826"/>
<dbReference type="Bgee" id="ENSSSCG00000001396">
    <property type="expression patterns" value="Expressed in blood and 41 other cell types or tissues"/>
</dbReference>
<name>A0A287AM07_PIG</name>
<evidence type="ECO:0000313" key="3">
    <source>
        <dbReference type="Ensembl" id="ENSSSCP00000045072.4"/>
    </source>
</evidence>
<feature type="region of interest" description="Disordered" evidence="1">
    <location>
        <begin position="22"/>
        <end position="79"/>
    </location>
</feature>
<feature type="chain" id="PRO_5044884524" evidence="2">
    <location>
        <begin position="20"/>
        <end position="79"/>
    </location>
</feature>
<keyword evidence="2" id="KW-0732">Signal</keyword>
<organism evidence="3 4">
    <name type="scientific">Sus scrofa</name>
    <name type="common">Pig</name>
    <dbReference type="NCBI Taxonomy" id="9823"/>
    <lineage>
        <taxon>Eukaryota</taxon>
        <taxon>Metazoa</taxon>
        <taxon>Chordata</taxon>
        <taxon>Craniata</taxon>
        <taxon>Vertebrata</taxon>
        <taxon>Euteleostomi</taxon>
        <taxon>Mammalia</taxon>
        <taxon>Eutheria</taxon>
        <taxon>Laurasiatheria</taxon>
        <taxon>Artiodactyla</taxon>
        <taxon>Suina</taxon>
        <taxon>Suidae</taxon>
        <taxon>Sus</taxon>
    </lineage>
</organism>
<feature type="signal peptide" evidence="2">
    <location>
        <begin position="1"/>
        <end position="19"/>
    </location>
</feature>
<reference evidence="3" key="2">
    <citation type="journal article" date="2020" name="Gigascience">
        <title>An improved pig reference genome sequence to enable pig genetics and genomics research.</title>
        <authorList>
            <person name="Warr A."/>
            <person name="Affara N."/>
            <person name="Aken B."/>
            <person name="Beiki H."/>
            <person name="Bickhart D.M."/>
            <person name="Billis K."/>
            <person name="Chow W."/>
            <person name="Eory L."/>
            <person name="Finlayson H.A."/>
            <person name="Flicek P."/>
            <person name="Giron C.G."/>
            <person name="Griffin D.K."/>
            <person name="Hall R."/>
            <person name="Hannum G."/>
            <person name="Hourlier T."/>
            <person name="Howe K."/>
            <person name="Hume D.A."/>
            <person name="Izuogu O."/>
            <person name="Kim K."/>
            <person name="Koren S."/>
            <person name="Liu H."/>
            <person name="Manchanda N."/>
            <person name="Martin F.J."/>
            <person name="Nonneman D.J."/>
            <person name="O'Connor R.E."/>
            <person name="Phillippy A.M."/>
            <person name="Rohrer G.A."/>
            <person name="Rosen B.D."/>
            <person name="Rund L.A."/>
            <person name="Sargent C.A."/>
            <person name="Schook L.B."/>
            <person name="Schroeder S.G."/>
            <person name="Schwartz A.S."/>
            <person name="Skinner B.M."/>
            <person name="Talbot R."/>
            <person name="Tseng E."/>
            <person name="Tuggle C.K."/>
            <person name="Watson M."/>
            <person name="Smith T.P.L."/>
            <person name="Archibald A.L."/>
        </authorList>
    </citation>
    <scope>NUCLEOTIDE SEQUENCE [LARGE SCALE GENOMIC DNA]</scope>
    <source>
        <strain evidence="3">Duroc</strain>
    </source>
</reference>
<dbReference type="GO" id="GO:0006955">
    <property type="term" value="P:immune response"/>
    <property type="evidence" value="ECO:0007669"/>
    <property type="project" value="InterPro"/>
</dbReference>
<dbReference type="GO" id="GO:0019882">
    <property type="term" value="P:antigen processing and presentation"/>
    <property type="evidence" value="ECO:0007669"/>
    <property type="project" value="InterPro"/>
</dbReference>